<dbReference type="RefSeq" id="WP_072357058.1">
    <property type="nucleotide sequence ID" value="NZ_CP139972.1"/>
</dbReference>
<sequence>MNYSNDTFCGEDIDWFSLDIENKIAVFASGGGVVPCSIDPEGNELLLAYFRALPEIKDNEVLINPELGDFMKFETPRQIERYLEDFIFMAKRGLYAYDKTDLRNYSDPRYHLVVAPAKKLCSDDLLEEIYNKVLETKYSGTFKDALTVNLSTFNI</sequence>
<accession>A0A1K1MCP6</accession>
<reference evidence="1 3" key="1">
    <citation type="submission" date="2016-11" db="EMBL/GenBank/DDBJ databases">
        <authorList>
            <person name="Jaros S."/>
            <person name="Januszkiewicz K."/>
            <person name="Wedrychowicz H."/>
        </authorList>
    </citation>
    <scope>NUCLEOTIDE SEQUENCE [LARGE SCALE GENOMIC DNA]</scope>
    <source>
        <strain evidence="1 3">DSM 784</strain>
    </source>
</reference>
<reference evidence="2 4" key="2">
    <citation type="submission" date="2023-11" db="EMBL/GenBank/DDBJ databases">
        <title>MicrobeMod: A computational toolkit for identifying prokaryotic methylation and restriction-modification with nanopore sequencing.</title>
        <authorList>
            <person name="Crits-Christoph A."/>
            <person name="Kang S.C."/>
            <person name="Lee H."/>
            <person name="Ostrov N."/>
        </authorList>
    </citation>
    <scope>NUCLEOTIDE SEQUENCE [LARGE SCALE GENOMIC DNA]</scope>
    <source>
        <strain evidence="2 4">ATCC 23090</strain>
    </source>
</reference>
<evidence type="ECO:0000313" key="1">
    <source>
        <dbReference type="EMBL" id="SFW19726.1"/>
    </source>
</evidence>
<protein>
    <submittedName>
        <fullName evidence="1">Uncharacterized protein</fullName>
    </submittedName>
</protein>
<dbReference type="EMBL" id="FPIZ01000001">
    <property type="protein sequence ID" value="SFW19726.1"/>
    <property type="molecule type" value="Genomic_DNA"/>
</dbReference>
<proteinExistence type="predicted"/>
<name>A0A1K1MCP6_9BACT</name>
<evidence type="ECO:0000313" key="2">
    <source>
        <dbReference type="EMBL" id="WQG89838.1"/>
    </source>
</evidence>
<evidence type="ECO:0000313" key="3">
    <source>
        <dbReference type="Proteomes" id="UP000183788"/>
    </source>
</evidence>
<dbReference type="OrthoDB" id="666171at2"/>
<dbReference type="Proteomes" id="UP000183788">
    <property type="component" value="Unassembled WGS sequence"/>
</dbReference>
<gene>
    <name evidence="1" type="ORF">SAMN05661012_00548</name>
    <name evidence="2" type="ORF">SR876_33440</name>
</gene>
<dbReference type="EMBL" id="CP140154">
    <property type="protein sequence ID" value="WQG89838.1"/>
    <property type="molecule type" value="Genomic_DNA"/>
</dbReference>
<dbReference type="AlphaFoldDB" id="A0A1K1MCP6"/>
<organism evidence="1 3">
    <name type="scientific">Chitinophaga sancti</name>
    <dbReference type="NCBI Taxonomy" id="1004"/>
    <lineage>
        <taxon>Bacteria</taxon>
        <taxon>Pseudomonadati</taxon>
        <taxon>Bacteroidota</taxon>
        <taxon>Chitinophagia</taxon>
        <taxon>Chitinophagales</taxon>
        <taxon>Chitinophagaceae</taxon>
        <taxon>Chitinophaga</taxon>
    </lineage>
</organism>
<dbReference type="Proteomes" id="UP001326715">
    <property type="component" value="Chromosome"/>
</dbReference>
<evidence type="ECO:0000313" key="4">
    <source>
        <dbReference type="Proteomes" id="UP001326715"/>
    </source>
</evidence>
<keyword evidence="4" id="KW-1185">Reference proteome</keyword>